<name>A0ACB0KHY1_TRIPR</name>
<protein>
    <submittedName>
        <fullName evidence="1">Uncharacterized protein</fullName>
    </submittedName>
</protein>
<gene>
    <name evidence="1" type="ORF">MILVUS5_LOCUS22328</name>
</gene>
<comment type="caution">
    <text evidence="1">The sequence shown here is derived from an EMBL/GenBank/DDBJ whole genome shotgun (WGS) entry which is preliminary data.</text>
</comment>
<dbReference type="EMBL" id="CASHSV030000206">
    <property type="protein sequence ID" value="CAJ2655383.1"/>
    <property type="molecule type" value="Genomic_DNA"/>
</dbReference>
<evidence type="ECO:0000313" key="1">
    <source>
        <dbReference type="EMBL" id="CAJ2655383.1"/>
    </source>
</evidence>
<organism evidence="1 2">
    <name type="scientific">Trifolium pratense</name>
    <name type="common">Red clover</name>
    <dbReference type="NCBI Taxonomy" id="57577"/>
    <lineage>
        <taxon>Eukaryota</taxon>
        <taxon>Viridiplantae</taxon>
        <taxon>Streptophyta</taxon>
        <taxon>Embryophyta</taxon>
        <taxon>Tracheophyta</taxon>
        <taxon>Spermatophyta</taxon>
        <taxon>Magnoliopsida</taxon>
        <taxon>eudicotyledons</taxon>
        <taxon>Gunneridae</taxon>
        <taxon>Pentapetalae</taxon>
        <taxon>rosids</taxon>
        <taxon>fabids</taxon>
        <taxon>Fabales</taxon>
        <taxon>Fabaceae</taxon>
        <taxon>Papilionoideae</taxon>
        <taxon>50 kb inversion clade</taxon>
        <taxon>NPAAA clade</taxon>
        <taxon>Hologalegina</taxon>
        <taxon>IRL clade</taxon>
        <taxon>Trifolieae</taxon>
        <taxon>Trifolium</taxon>
    </lineage>
</organism>
<sequence length="139" mass="15843">MPLQIRNTILEGGSFTVKSAYLFLERKFAVGSVFGVEELRVLHNIWKSPAPSKVIAFSWKLHRSRIPKKTSLAHRGIQVDDGSLDCVHCLAREEDAPHLFLFCDFASQVWKAIFRWLGVIIVIPQNLFLLYGDSDLFVL</sequence>
<evidence type="ECO:0000313" key="2">
    <source>
        <dbReference type="Proteomes" id="UP001177021"/>
    </source>
</evidence>
<dbReference type="Proteomes" id="UP001177021">
    <property type="component" value="Unassembled WGS sequence"/>
</dbReference>
<reference evidence="1" key="1">
    <citation type="submission" date="2023-10" db="EMBL/GenBank/DDBJ databases">
        <authorList>
            <person name="Rodriguez Cubillos JULIANA M."/>
            <person name="De Vega J."/>
        </authorList>
    </citation>
    <scope>NUCLEOTIDE SEQUENCE</scope>
</reference>
<proteinExistence type="predicted"/>
<accession>A0ACB0KHY1</accession>
<keyword evidence="2" id="KW-1185">Reference proteome</keyword>